<dbReference type="PANTHER" id="PTHR43364:SF4">
    <property type="entry name" value="NAD(P)-LINKED OXIDOREDUCTASE SUPERFAMILY PROTEIN"/>
    <property type="match status" value="1"/>
</dbReference>
<keyword evidence="4" id="KW-1185">Reference proteome</keyword>
<dbReference type="Pfam" id="PF00248">
    <property type="entry name" value="Aldo_ket_red"/>
    <property type="match status" value="1"/>
</dbReference>
<dbReference type="PANTHER" id="PTHR43364">
    <property type="entry name" value="NADH-SPECIFIC METHYLGLYOXAL REDUCTASE-RELATED"/>
    <property type="match status" value="1"/>
</dbReference>
<dbReference type="Proteomes" id="UP000247476">
    <property type="component" value="Unassembled WGS sequence"/>
</dbReference>
<evidence type="ECO:0000313" key="4">
    <source>
        <dbReference type="Proteomes" id="UP000247476"/>
    </source>
</evidence>
<dbReference type="GO" id="GO:0016491">
    <property type="term" value="F:oxidoreductase activity"/>
    <property type="evidence" value="ECO:0007669"/>
    <property type="project" value="UniProtKB-KW"/>
</dbReference>
<dbReference type="OrthoDB" id="9773828at2"/>
<dbReference type="InterPro" id="IPR050523">
    <property type="entry name" value="AKR_Detox_Biosynth"/>
</dbReference>
<dbReference type="Gene3D" id="3.20.20.100">
    <property type="entry name" value="NADP-dependent oxidoreductase domain"/>
    <property type="match status" value="1"/>
</dbReference>
<dbReference type="SUPFAM" id="SSF51430">
    <property type="entry name" value="NAD(P)-linked oxidoreductase"/>
    <property type="match status" value="1"/>
</dbReference>
<reference evidence="3 4" key="1">
    <citation type="submission" date="2018-05" db="EMBL/GenBank/DDBJ databases">
        <title>Paenibacillus flagellatus sp. nov., isolated from selenium mineral soil.</title>
        <authorList>
            <person name="Dai X."/>
        </authorList>
    </citation>
    <scope>NUCLEOTIDE SEQUENCE [LARGE SCALE GENOMIC DNA]</scope>
    <source>
        <strain evidence="3 4">DXL2</strain>
    </source>
</reference>
<dbReference type="InterPro" id="IPR023210">
    <property type="entry name" value="NADP_OxRdtase_dom"/>
</dbReference>
<dbReference type="EMBL" id="QJVJ01000002">
    <property type="protein sequence ID" value="PYI56280.1"/>
    <property type="molecule type" value="Genomic_DNA"/>
</dbReference>
<evidence type="ECO:0000256" key="1">
    <source>
        <dbReference type="ARBA" id="ARBA00023002"/>
    </source>
</evidence>
<dbReference type="InterPro" id="IPR036812">
    <property type="entry name" value="NAD(P)_OxRdtase_dom_sf"/>
</dbReference>
<evidence type="ECO:0000313" key="3">
    <source>
        <dbReference type="EMBL" id="PYI56280.1"/>
    </source>
</evidence>
<name>A0A2V5KMB8_9BACL</name>
<feature type="domain" description="NADP-dependent oxidoreductase" evidence="2">
    <location>
        <begin position="38"/>
        <end position="343"/>
    </location>
</feature>
<evidence type="ECO:0000259" key="2">
    <source>
        <dbReference type="Pfam" id="PF00248"/>
    </source>
</evidence>
<protein>
    <submittedName>
        <fullName evidence="3">Aldo/keto reductase</fullName>
    </submittedName>
</protein>
<gene>
    <name evidence="3" type="ORF">DLM86_04660</name>
</gene>
<proteinExistence type="predicted"/>
<sequence length="358" mass="38964">MDALTPNPALYNVPFRAERFNGIPYRRLGSTGLRVSNVGLGTWKIGLPETGDGSRVGEAEAFAIFDRALELGVTFWDTANRYNFGSGNSERVIGRWLKANAAHRRDIVLATKLFGGMDGTTPNHSGLSRANILDSIDASLERLQTDRIDVLYFHAFDPETPVEESLAAVEDVVRAGKVRYFAVSNFTPDQLRLYREKAAAMSVRCAAAAVQNQFDLLNGEAPDKAGALAYAAENGLSFVAWSPLARGLLTGRYLDAERVGPGDRLYDEGEWRIDDATAGKLRRLAALAREWDMELAQLAMAYMLTLPGMGPVIPSSTSVRQLEANAAAGRIELDAVQRDRVRDALADAPAGQSEGDSR</sequence>
<comment type="caution">
    <text evidence="3">The sequence shown here is derived from an EMBL/GenBank/DDBJ whole genome shotgun (WGS) entry which is preliminary data.</text>
</comment>
<organism evidence="3 4">
    <name type="scientific">Paenibacillus flagellatus</name>
    <dbReference type="NCBI Taxonomy" id="2211139"/>
    <lineage>
        <taxon>Bacteria</taxon>
        <taxon>Bacillati</taxon>
        <taxon>Bacillota</taxon>
        <taxon>Bacilli</taxon>
        <taxon>Bacillales</taxon>
        <taxon>Paenibacillaceae</taxon>
        <taxon>Paenibacillus</taxon>
    </lineage>
</organism>
<dbReference type="AlphaFoldDB" id="A0A2V5KMB8"/>
<accession>A0A2V5KMB8</accession>
<keyword evidence="1" id="KW-0560">Oxidoreductase</keyword>